<dbReference type="KEGG" id="mbas:ALGA_0242"/>
<dbReference type="InterPro" id="IPR001173">
    <property type="entry name" value="Glyco_trans_2-like"/>
</dbReference>
<evidence type="ECO:0000313" key="2">
    <source>
        <dbReference type="EMBL" id="BAX78637.1"/>
    </source>
</evidence>
<protein>
    <recommendedName>
        <fullName evidence="1">Glycosyltransferase 2-like domain-containing protein</fullName>
    </recommendedName>
</protein>
<dbReference type="Proteomes" id="UP000218267">
    <property type="component" value="Chromosome"/>
</dbReference>
<dbReference type="SUPFAM" id="SSF53448">
    <property type="entry name" value="Nucleotide-diphospho-sugar transferases"/>
    <property type="match status" value="1"/>
</dbReference>
<dbReference type="EMBL" id="AP018042">
    <property type="protein sequence ID" value="BAX78637.1"/>
    <property type="molecule type" value="Genomic_DNA"/>
</dbReference>
<sequence length="331" mass="38539">MICKLSFIIPMYNAELYIDNCIRSLEKQDLLIEEYEIIIINDGSSDSSMGLVNQLQVEFSNIKLFSKKNGGASSARNLGLKKAKGEYIWYIDSDDTVLPNILSEILNISIFNNLDVLSFGVNSIKNGEEKKGNLENKPLGIVSGLEYIKDYDVEHSPCFFIIKRKLCIEKMIYFIEGITQEDYEFTLKLYSYCNRIMHFKKALYNYMLRSGSVSRPTNYSDLYKNIFSLISILQILKEQFPLNKKCKNFSYYANEWINAYKYLVILNVLGFPLKLKDKLYFYSLFKDHEILKIGKMRIYTGKHRIVRSILTVPIVYKSAIYIIHRMKGSIN</sequence>
<evidence type="ECO:0000313" key="3">
    <source>
        <dbReference type="Proteomes" id="UP000218267"/>
    </source>
</evidence>
<dbReference type="AlphaFoldDB" id="A0A1Y1CE67"/>
<organism evidence="2 3">
    <name type="scientific">Labilibaculum antarcticum</name>
    <dbReference type="NCBI Taxonomy" id="1717717"/>
    <lineage>
        <taxon>Bacteria</taxon>
        <taxon>Pseudomonadati</taxon>
        <taxon>Bacteroidota</taxon>
        <taxon>Bacteroidia</taxon>
        <taxon>Marinilabiliales</taxon>
        <taxon>Marinifilaceae</taxon>
        <taxon>Labilibaculum</taxon>
    </lineage>
</organism>
<accession>A0A1Y1CE67</accession>
<evidence type="ECO:0000259" key="1">
    <source>
        <dbReference type="Pfam" id="PF00535"/>
    </source>
</evidence>
<keyword evidence="3" id="KW-1185">Reference proteome</keyword>
<feature type="domain" description="Glycosyltransferase 2-like" evidence="1">
    <location>
        <begin position="6"/>
        <end position="165"/>
    </location>
</feature>
<proteinExistence type="predicted"/>
<dbReference type="Pfam" id="PF00535">
    <property type="entry name" value="Glycos_transf_2"/>
    <property type="match status" value="1"/>
</dbReference>
<dbReference type="PANTHER" id="PTHR22916:SF3">
    <property type="entry name" value="UDP-GLCNAC:BETAGAL BETA-1,3-N-ACETYLGLUCOSAMINYLTRANSFERASE-LIKE PROTEIN 1"/>
    <property type="match status" value="1"/>
</dbReference>
<dbReference type="RefSeq" id="WP_096427570.1">
    <property type="nucleotide sequence ID" value="NZ_AP018042.1"/>
</dbReference>
<dbReference type="PANTHER" id="PTHR22916">
    <property type="entry name" value="GLYCOSYLTRANSFERASE"/>
    <property type="match status" value="1"/>
</dbReference>
<dbReference type="GO" id="GO:0016758">
    <property type="term" value="F:hexosyltransferase activity"/>
    <property type="evidence" value="ECO:0007669"/>
    <property type="project" value="UniProtKB-ARBA"/>
</dbReference>
<dbReference type="InterPro" id="IPR029044">
    <property type="entry name" value="Nucleotide-diphossugar_trans"/>
</dbReference>
<dbReference type="OrthoDB" id="6307329at2"/>
<name>A0A1Y1CE67_9BACT</name>
<reference evidence="3" key="2">
    <citation type="journal article" date="2020" name="Antonie Van Leeuwenhoek">
        <title>Labilibaculum antarcticum sp. nov., a novel facultative anaerobic, psychrotorelant bacterium isolated from marine sediment of Antarctica.</title>
        <authorList>
            <person name="Watanabe M."/>
            <person name="Kojima H."/>
            <person name="Fukui M."/>
        </authorList>
    </citation>
    <scope>NUCLEOTIDE SEQUENCE [LARGE SCALE GENOMIC DNA]</scope>
    <source>
        <strain evidence="3">SPP2</strain>
    </source>
</reference>
<reference evidence="2 3" key="1">
    <citation type="journal article" date="2018" name="Mar. Genomics">
        <title>Complete genome sequence of Marinifilaceae bacterium strain SPP2, isolated from the Antarctic marine sediment.</title>
        <authorList>
            <person name="Watanabe M."/>
            <person name="Kojima H."/>
            <person name="Fukui M."/>
        </authorList>
    </citation>
    <scope>NUCLEOTIDE SEQUENCE [LARGE SCALE GENOMIC DNA]</scope>
    <source>
        <strain evidence="2 3">SPP2</strain>
    </source>
</reference>
<dbReference type="CDD" id="cd00761">
    <property type="entry name" value="Glyco_tranf_GTA_type"/>
    <property type="match status" value="1"/>
</dbReference>
<gene>
    <name evidence="2" type="ORF">ALGA_0242</name>
</gene>
<dbReference type="Gene3D" id="3.90.550.10">
    <property type="entry name" value="Spore Coat Polysaccharide Biosynthesis Protein SpsA, Chain A"/>
    <property type="match status" value="1"/>
</dbReference>